<feature type="non-terminal residue" evidence="2">
    <location>
        <position position="1"/>
    </location>
</feature>
<dbReference type="Proteomes" id="UP000324897">
    <property type="component" value="Chromosome 1"/>
</dbReference>
<evidence type="ECO:0000313" key="3">
    <source>
        <dbReference type="Proteomes" id="UP000324897"/>
    </source>
</evidence>
<dbReference type="Gramene" id="TVU32136">
    <property type="protein sequence ID" value="TVU32136"/>
    <property type="gene ID" value="EJB05_23855"/>
</dbReference>
<accession>A0A5J9V843</accession>
<evidence type="ECO:0000256" key="1">
    <source>
        <dbReference type="SAM" id="MobiDB-lite"/>
    </source>
</evidence>
<dbReference type="EMBL" id="RWGY01000011">
    <property type="protein sequence ID" value="TVU32136.1"/>
    <property type="molecule type" value="Genomic_DNA"/>
</dbReference>
<evidence type="ECO:0000313" key="2">
    <source>
        <dbReference type="EMBL" id="TVU32136.1"/>
    </source>
</evidence>
<reference evidence="2 3" key="1">
    <citation type="journal article" date="2019" name="Sci. Rep.">
        <title>A high-quality genome of Eragrostis curvula grass provides insights into Poaceae evolution and supports new strategies to enhance forage quality.</title>
        <authorList>
            <person name="Carballo J."/>
            <person name="Santos B.A.C.M."/>
            <person name="Zappacosta D."/>
            <person name="Garbus I."/>
            <person name="Selva J.P."/>
            <person name="Gallo C.A."/>
            <person name="Diaz A."/>
            <person name="Albertini E."/>
            <person name="Caccamo M."/>
            <person name="Echenique V."/>
        </authorList>
    </citation>
    <scope>NUCLEOTIDE SEQUENCE [LARGE SCALE GENOMIC DNA]</scope>
    <source>
        <strain evidence="3">cv. Victoria</strain>
        <tissue evidence="2">Leaf</tissue>
    </source>
</reference>
<name>A0A5J9V843_9POAL</name>
<organism evidence="2 3">
    <name type="scientific">Eragrostis curvula</name>
    <name type="common">weeping love grass</name>
    <dbReference type="NCBI Taxonomy" id="38414"/>
    <lineage>
        <taxon>Eukaryota</taxon>
        <taxon>Viridiplantae</taxon>
        <taxon>Streptophyta</taxon>
        <taxon>Embryophyta</taxon>
        <taxon>Tracheophyta</taxon>
        <taxon>Spermatophyta</taxon>
        <taxon>Magnoliopsida</taxon>
        <taxon>Liliopsida</taxon>
        <taxon>Poales</taxon>
        <taxon>Poaceae</taxon>
        <taxon>PACMAD clade</taxon>
        <taxon>Chloridoideae</taxon>
        <taxon>Eragrostideae</taxon>
        <taxon>Eragrostidinae</taxon>
        <taxon>Eragrostis</taxon>
    </lineage>
</organism>
<proteinExistence type="predicted"/>
<protein>
    <submittedName>
        <fullName evidence="2">Uncharacterized protein</fullName>
    </submittedName>
</protein>
<feature type="region of interest" description="Disordered" evidence="1">
    <location>
        <begin position="115"/>
        <end position="135"/>
    </location>
</feature>
<gene>
    <name evidence="2" type="ORF">EJB05_23855</name>
</gene>
<keyword evidence="3" id="KW-1185">Reference proteome</keyword>
<comment type="caution">
    <text evidence="2">The sequence shown here is derived from an EMBL/GenBank/DDBJ whole genome shotgun (WGS) entry which is preliminary data.</text>
</comment>
<dbReference type="AlphaFoldDB" id="A0A5J9V843"/>
<sequence>MVRTFLDPFPSPSNQATKQSHLADLPWFGMASQSLHLSLFGHGAQETAAAWFGSVHGVEAAPSGFHGVQPGLVGPGGFVGHVVPAAASWVPAPKGVPAAPSIGACPAGSGLRKACGKNETVDEPSADASLLHSSS</sequence>